<dbReference type="EC" id="2.7.13.3" evidence="2"/>
<feature type="transmembrane region" description="Helical" evidence="4">
    <location>
        <begin position="103"/>
        <end position="123"/>
    </location>
</feature>
<gene>
    <name evidence="6" type="primary">prsK</name>
    <name evidence="6" type="ORF">Q3O60_09080</name>
</gene>
<sequence length="675" mass="76886">MTDFWSQLALDRIGFGLATAGYLFFFALLLTVKVRNVPRSLLMAFSLATACWAFSYAAFSIIPYQSLVSIWLENIRLLLIMLFLYAALHISQNSLTSFLRRKAVWLSGLAMLVWTLTAQYGLISLNSQVSGQLLLTIFVLALLEALYRKAGEARWQFKPLIFALSICVLFDFVLLAEATLFQRIDNELWATRGFIHVLMIPLLVISVRRIKAWNIRVYISRDIVLQSSLVLGAGVYLCLLALAGFYIRLSGGTWSQLLQAVFVVLGFAILAALVLSEAIRRRLKVFIEKNFFENTFDYRVKWLELTHRLRQIDVNKDDVHQQCLMTWLQAVGYTRGALIRVNQQHLHVLALSNREALTPHEHAILEHYRTEFPDSNWMIDLKQPNDPFVQSLSFSIKNINTQLIIPIRSKEGLWGLCLMNAESNLQLKLNWELRDYLIAVTEQIASYLFLLEASHKLMENAQFAAFNRMSAFVVHDLKNIKAQLDLLLKNAEKHRDNPEFIADAFDTMAATQSRMHKMLAQLMNKERTEDQGSRINVAAVIQQLINERCKGQLPLPELMVEHDSRLSLDKERFSNVLFHLIDNAQYATQSDGQVQLHLSHDDSFMILKIQDTGCGMSQDFIEHRLFKPFDSTKGNAGMGIGAYDALLFAQQLGGQLQVESQAGVGTTFTMQLPLN</sequence>
<organism evidence="6 7">
    <name type="scientific">Alkalimonas collagenimarina</name>
    <dbReference type="NCBI Taxonomy" id="400390"/>
    <lineage>
        <taxon>Bacteria</taxon>
        <taxon>Pseudomonadati</taxon>
        <taxon>Pseudomonadota</taxon>
        <taxon>Gammaproteobacteria</taxon>
        <taxon>Alkalimonas</taxon>
    </lineage>
</organism>
<feature type="transmembrane region" description="Helical" evidence="4">
    <location>
        <begin position="228"/>
        <end position="247"/>
    </location>
</feature>
<dbReference type="InterPro" id="IPR004358">
    <property type="entry name" value="Sig_transdc_His_kin-like_C"/>
</dbReference>
<proteinExistence type="predicted"/>
<dbReference type="PRINTS" id="PR00344">
    <property type="entry name" value="BCTRLSENSOR"/>
</dbReference>
<feature type="transmembrane region" description="Helical" evidence="4">
    <location>
        <begin position="74"/>
        <end position="91"/>
    </location>
</feature>
<feature type="transmembrane region" description="Helical" evidence="4">
    <location>
        <begin position="129"/>
        <end position="147"/>
    </location>
</feature>
<dbReference type="RefSeq" id="WP_305893607.1">
    <property type="nucleotide sequence ID" value="NZ_JAUZVZ010000011.1"/>
</dbReference>
<dbReference type="Pfam" id="PF02518">
    <property type="entry name" value="HATPase_c"/>
    <property type="match status" value="1"/>
</dbReference>
<dbReference type="InterPro" id="IPR005467">
    <property type="entry name" value="His_kinase_dom"/>
</dbReference>
<keyword evidence="3" id="KW-0597">Phosphoprotein</keyword>
<dbReference type="InterPro" id="IPR003594">
    <property type="entry name" value="HATPase_dom"/>
</dbReference>
<evidence type="ECO:0000313" key="6">
    <source>
        <dbReference type="EMBL" id="MDP4536341.1"/>
    </source>
</evidence>
<dbReference type="SMART" id="SM00387">
    <property type="entry name" value="HATPase_c"/>
    <property type="match status" value="1"/>
</dbReference>
<evidence type="ECO:0000256" key="2">
    <source>
        <dbReference type="ARBA" id="ARBA00012438"/>
    </source>
</evidence>
<dbReference type="Proteomes" id="UP001231616">
    <property type="component" value="Unassembled WGS sequence"/>
</dbReference>
<dbReference type="GO" id="GO:0004673">
    <property type="term" value="F:protein histidine kinase activity"/>
    <property type="evidence" value="ECO:0007669"/>
    <property type="project" value="UniProtKB-EC"/>
</dbReference>
<keyword evidence="4" id="KW-1133">Transmembrane helix</keyword>
<dbReference type="InterPro" id="IPR014265">
    <property type="entry name" value="XrtA/PrsK"/>
</dbReference>
<keyword evidence="7" id="KW-1185">Reference proteome</keyword>
<dbReference type="PANTHER" id="PTHR43547:SF2">
    <property type="entry name" value="HYBRID SIGNAL TRANSDUCTION HISTIDINE KINASE C"/>
    <property type="match status" value="1"/>
</dbReference>
<feature type="transmembrane region" description="Helical" evidence="4">
    <location>
        <begin position="12"/>
        <end position="30"/>
    </location>
</feature>
<keyword evidence="4" id="KW-0472">Membrane</keyword>
<name>A0ABT9GZ56_9GAMM</name>
<dbReference type="PROSITE" id="PS50109">
    <property type="entry name" value="HIS_KIN"/>
    <property type="match status" value="1"/>
</dbReference>
<reference evidence="6 7" key="1">
    <citation type="submission" date="2023-08" db="EMBL/GenBank/DDBJ databases">
        <authorList>
            <person name="Joshi A."/>
            <person name="Thite S."/>
        </authorList>
    </citation>
    <scope>NUCLEOTIDE SEQUENCE [LARGE SCALE GENOMIC DNA]</scope>
    <source>
        <strain evidence="6 7">AC40</strain>
    </source>
</reference>
<keyword evidence="6" id="KW-0808">Transferase</keyword>
<dbReference type="InterPro" id="IPR036890">
    <property type="entry name" value="HATPase_C_sf"/>
</dbReference>
<accession>A0ABT9GZ56</accession>
<evidence type="ECO:0000313" key="7">
    <source>
        <dbReference type="Proteomes" id="UP001231616"/>
    </source>
</evidence>
<feature type="transmembrane region" description="Helical" evidence="4">
    <location>
        <begin position="159"/>
        <end position="176"/>
    </location>
</feature>
<evidence type="ECO:0000256" key="4">
    <source>
        <dbReference type="SAM" id="Phobius"/>
    </source>
</evidence>
<evidence type="ECO:0000259" key="5">
    <source>
        <dbReference type="PROSITE" id="PS50109"/>
    </source>
</evidence>
<keyword evidence="4" id="KW-0812">Transmembrane</keyword>
<dbReference type="SUPFAM" id="SSF55874">
    <property type="entry name" value="ATPase domain of HSP90 chaperone/DNA topoisomerase II/histidine kinase"/>
    <property type="match status" value="1"/>
</dbReference>
<evidence type="ECO:0000256" key="1">
    <source>
        <dbReference type="ARBA" id="ARBA00000085"/>
    </source>
</evidence>
<comment type="caution">
    <text evidence="6">The sequence shown here is derived from an EMBL/GenBank/DDBJ whole genome shotgun (WGS) entry which is preliminary data.</text>
</comment>
<feature type="transmembrane region" description="Helical" evidence="4">
    <location>
        <begin position="42"/>
        <end position="62"/>
    </location>
</feature>
<comment type="catalytic activity">
    <reaction evidence="1">
        <text>ATP + protein L-histidine = ADP + protein N-phospho-L-histidine.</text>
        <dbReference type="EC" id="2.7.13.3"/>
    </reaction>
</comment>
<protein>
    <recommendedName>
        <fullName evidence="2">histidine kinase</fullName>
        <ecNumber evidence="2">2.7.13.3</ecNumber>
    </recommendedName>
</protein>
<dbReference type="NCBIfam" id="TIGR02916">
    <property type="entry name" value="PEP_his_kin"/>
    <property type="match status" value="1"/>
</dbReference>
<evidence type="ECO:0000256" key="3">
    <source>
        <dbReference type="ARBA" id="ARBA00022553"/>
    </source>
</evidence>
<dbReference type="Gene3D" id="3.30.565.10">
    <property type="entry name" value="Histidine kinase-like ATPase, C-terminal domain"/>
    <property type="match status" value="1"/>
</dbReference>
<feature type="transmembrane region" description="Helical" evidence="4">
    <location>
        <begin position="188"/>
        <end position="207"/>
    </location>
</feature>
<dbReference type="EMBL" id="JAUZVZ010000011">
    <property type="protein sequence ID" value="MDP4536341.1"/>
    <property type="molecule type" value="Genomic_DNA"/>
</dbReference>
<keyword evidence="6" id="KW-0418">Kinase</keyword>
<feature type="domain" description="Histidine kinase" evidence="5">
    <location>
        <begin position="472"/>
        <end position="675"/>
    </location>
</feature>
<feature type="transmembrane region" description="Helical" evidence="4">
    <location>
        <begin position="253"/>
        <end position="275"/>
    </location>
</feature>
<dbReference type="PANTHER" id="PTHR43547">
    <property type="entry name" value="TWO-COMPONENT HISTIDINE KINASE"/>
    <property type="match status" value="1"/>
</dbReference>